<comment type="caution">
    <text evidence="6">The sequence shown here is derived from an EMBL/GenBank/DDBJ whole genome shotgun (WGS) entry which is preliminary data.</text>
</comment>
<evidence type="ECO:0000256" key="5">
    <source>
        <dbReference type="SAM" id="MobiDB-lite"/>
    </source>
</evidence>
<dbReference type="Gene3D" id="2.130.10.10">
    <property type="entry name" value="YVTN repeat-like/Quinoprotein amine dehydrogenase"/>
    <property type="match status" value="2"/>
</dbReference>
<dbReference type="Pfam" id="PF11816">
    <property type="entry name" value="DUF3337"/>
    <property type="match status" value="1"/>
</dbReference>
<feature type="repeat" description="WD" evidence="4">
    <location>
        <begin position="210"/>
        <end position="232"/>
    </location>
</feature>
<feature type="region of interest" description="Disordered" evidence="5">
    <location>
        <begin position="597"/>
        <end position="676"/>
    </location>
</feature>
<accession>A0AAD9I255</accession>
<dbReference type="InterPro" id="IPR051246">
    <property type="entry name" value="WDR48"/>
</dbReference>
<evidence type="ECO:0000256" key="2">
    <source>
        <dbReference type="ARBA" id="ARBA00022574"/>
    </source>
</evidence>
<proteinExistence type="inferred from homology"/>
<dbReference type="AlphaFoldDB" id="A0AAD9I255"/>
<dbReference type="CDD" id="cd17041">
    <property type="entry name" value="Ubl_WDR48"/>
    <property type="match status" value="1"/>
</dbReference>
<feature type="region of interest" description="Disordered" evidence="5">
    <location>
        <begin position="811"/>
        <end position="836"/>
    </location>
</feature>
<feature type="region of interest" description="Disordered" evidence="5">
    <location>
        <begin position="698"/>
        <end position="799"/>
    </location>
</feature>
<feature type="compositionally biased region" description="Polar residues" evidence="5">
    <location>
        <begin position="666"/>
        <end position="676"/>
    </location>
</feature>
<feature type="repeat" description="WD" evidence="4">
    <location>
        <begin position="20"/>
        <end position="54"/>
    </location>
</feature>
<evidence type="ECO:0000313" key="7">
    <source>
        <dbReference type="Proteomes" id="UP001217918"/>
    </source>
</evidence>
<keyword evidence="2 4" id="KW-0853">WD repeat</keyword>
<protein>
    <submittedName>
        <fullName evidence="6">Uncharacterized protein</fullName>
    </submittedName>
</protein>
<dbReference type="InterPro" id="IPR036322">
    <property type="entry name" value="WD40_repeat_dom_sf"/>
</dbReference>
<keyword evidence="3" id="KW-0677">Repeat</keyword>
<evidence type="ECO:0000256" key="3">
    <source>
        <dbReference type="ARBA" id="ARBA00022737"/>
    </source>
</evidence>
<dbReference type="EMBL" id="JAQQPM010000003">
    <property type="protein sequence ID" value="KAK2069833.1"/>
    <property type="molecule type" value="Genomic_DNA"/>
</dbReference>
<feature type="repeat" description="WD" evidence="4">
    <location>
        <begin position="93"/>
        <end position="124"/>
    </location>
</feature>
<dbReference type="Pfam" id="PF00400">
    <property type="entry name" value="WD40"/>
    <property type="match status" value="4"/>
</dbReference>
<comment type="similarity">
    <text evidence="1">Belongs to the WD repeat WDR48 family.</text>
</comment>
<dbReference type="InterPro" id="IPR020472">
    <property type="entry name" value="WD40_PAC1"/>
</dbReference>
<feature type="compositionally biased region" description="Pro residues" evidence="5">
    <location>
        <begin position="649"/>
        <end position="658"/>
    </location>
</feature>
<dbReference type="PRINTS" id="PR00320">
    <property type="entry name" value="GPROTEINBRPT"/>
</dbReference>
<organism evidence="6 7">
    <name type="scientific">Phyllachora maydis</name>
    <dbReference type="NCBI Taxonomy" id="1825666"/>
    <lineage>
        <taxon>Eukaryota</taxon>
        <taxon>Fungi</taxon>
        <taxon>Dikarya</taxon>
        <taxon>Ascomycota</taxon>
        <taxon>Pezizomycotina</taxon>
        <taxon>Sordariomycetes</taxon>
        <taxon>Sordariomycetidae</taxon>
        <taxon>Phyllachorales</taxon>
        <taxon>Phyllachoraceae</taxon>
        <taxon>Phyllachora</taxon>
    </lineage>
</organism>
<sequence length="1044" mass="111346">MPKRARQRISYVLEPPNSSPGGHRLGVNGLAVDRDNAILYSGGRDGVVCAWDINLDLRGGAHHHASVVDTTPPSPFPSSPPSSAHATRFRRQTQAHTHWINDIALAQQHTAIVTASSDLLVKLWRPLAAATAEPATIGQHADYVKCVVTPHQAAGWAATGGLDRTIAVWDLAGAGRRLAIDASGRGADEEDAAAVEKGSVYALAATASVLASGGPEGTVRLWDPKSGQRIAKFVGHTDVVRALLVSEAGDVVLSASADQTVKAWSVTAGRCVATLTMHSDSVWALFAADPALGVFYSGDRSGLVAKTDVRATAGEWDSGLSLAVAQEQDGVSRLVACGDYIWTATSRSSINRWVGVDTADQGLLPEGLRLPRASVATGRSGQGSSVNGVSKKGIPVRSILRISNTTPFPPVVERDAEQPIPALSRKGSDMMAEPVTSVVEPIHDLPEETVEGQFGLVKHRLLNDRRRVLTLDTAGDVLLWDLIQCKPVQSFGKKHLEDVEPLVNTLEAVAPWCSIDTSSGNLTVILEPFNCFHAEMYADELSPDEFDLGEFRDDQRINLGSWVLRWLFDKLIEEEIRRDEVYRAKLNESVEKRLAAAAARANPPSRIPLPQPFAHDGGSARAPTTPKAKNGPGHHHPTTPGLAIGLATPAPPPPPLPGVPEGGATPVNQLNRQSSPISRLSVEKDDYFANAIHSVESQTAVKAPQTPAVDSAEDKAPKTPLTENAKDKDKDNGKAHFGKKFRMGMSFGSKKLGRSASQSAVEKPAVVDERAEESETSSTTGGGPGADKDGSDDDNFQGGVQTLRRDYDRQLTEAPDRPVASRIAPAPPNDAPRLPIPPGTRVILQEETSGGSAELYRGTVATTGADADDIEARGPRWLADVLLVNALPPKEPVKVSFVLHPWPPPGGGGPGALPPLVAAAADGNSNSNTRLNANRMLRVKKILAYVAERIDPPPEDPNEADPNALRPEEYLELYCNDQLLPVNMSLATLRAHVWKGGNDVLLYYRANGRKQIPMAPLPPRPPRAESDAGNTESVQQQPAVVAAA</sequence>
<dbReference type="PROSITE" id="PS00678">
    <property type="entry name" value="WD_REPEATS_1"/>
    <property type="match status" value="2"/>
</dbReference>
<dbReference type="PROSITE" id="PS50294">
    <property type="entry name" value="WD_REPEATS_REGION"/>
    <property type="match status" value="2"/>
</dbReference>
<dbReference type="InterPro" id="IPR019775">
    <property type="entry name" value="WD40_repeat_CS"/>
</dbReference>
<feature type="region of interest" description="Disordered" evidence="5">
    <location>
        <begin position="66"/>
        <end position="89"/>
    </location>
</feature>
<dbReference type="InterPro" id="IPR015943">
    <property type="entry name" value="WD40/YVTN_repeat-like_dom_sf"/>
</dbReference>
<dbReference type="PANTHER" id="PTHR19862:SF14">
    <property type="entry name" value="WD REPEAT-CONTAINING PROTEIN 48"/>
    <property type="match status" value="1"/>
</dbReference>
<dbReference type="GO" id="GO:0043130">
    <property type="term" value="F:ubiquitin binding"/>
    <property type="evidence" value="ECO:0007669"/>
    <property type="project" value="TreeGrafter"/>
</dbReference>
<dbReference type="PROSITE" id="PS50082">
    <property type="entry name" value="WD_REPEATS_2"/>
    <property type="match status" value="4"/>
</dbReference>
<reference evidence="6" key="1">
    <citation type="journal article" date="2023" name="Mol. Plant Microbe Interact.">
        <title>Elucidating the Obligate Nature and Biological Capacity of an Invasive Fungal Corn Pathogen.</title>
        <authorList>
            <person name="MacCready J.S."/>
            <person name="Roggenkamp E.M."/>
            <person name="Gdanetz K."/>
            <person name="Chilvers M.I."/>
        </authorList>
    </citation>
    <scope>NUCLEOTIDE SEQUENCE</scope>
    <source>
        <strain evidence="6">PM02</strain>
    </source>
</reference>
<feature type="repeat" description="WD" evidence="4">
    <location>
        <begin position="233"/>
        <end position="274"/>
    </location>
</feature>
<keyword evidence="7" id="KW-1185">Reference proteome</keyword>
<dbReference type="SUPFAM" id="SSF50978">
    <property type="entry name" value="WD40 repeat-like"/>
    <property type="match status" value="1"/>
</dbReference>
<name>A0AAD9I255_9PEZI</name>
<dbReference type="GO" id="GO:0000724">
    <property type="term" value="P:double-strand break repair via homologous recombination"/>
    <property type="evidence" value="ECO:0007669"/>
    <property type="project" value="TreeGrafter"/>
</dbReference>
<feature type="compositionally biased region" description="Low complexity" evidence="5">
    <location>
        <begin position="1034"/>
        <end position="1044"/>
    </location>
</feature>
<feature type="region of interest" description="Disordered" evidence="5">
    <location>
        <begin position="1011"/>
        <end position="1044"/>
    </location>
</feature>
<dbReference type="CDD" id="cd00200">
    <property type="entry name" value="WD40"/>
    <property type="match status" value="1"/>
</dbReference>
<dbReference type="SMART" id="SM00320">
    <property type="entry name" value="WD40"/>
    <property type="match status" value="6"/>
</dbReference>
<evidence type="ECO:0000256" key="1">
    <source>
        <dbReference type="ARBA" id="ARBA00006917"/>
    </source>
</evidence>
<feature type="compositionally biased region" description="Pro residues" evidence="5">
    <location>
        <begin position="825"/>
        <end position="836"/>
    </location>
</feature>
<evidence type="ECO:0000313" key="6">
    <source>
        <dbReference type="EMBL" id="KAK2069833.1"/>
    </source>
</evidence>
<dbReference type="PANTHER" id="PTHR19862">
    <property type="entry name" value="WD REPEAT-CONTAINING PROTEIN 48"/>
    <property type="match status" value="1"/>
</dbReference>
<dbReference type="Proteomes" id="UP001217918">
    <property type="component" value="Unassembled WGS sequence"/>
</dbReference>
<feature type="compositionally biased region" description="Basic and acidic residues" evidence="5">
    <location>
        <begin position="724"/>
        <end position="734"/>
    </location>
</feature>
<dbReference type="InterPro" id="IPR021772">
    <property type="entry name" value="WDR48/Bun107"/>
</dbReference>
<evidence type="ECO:0000256" key="4">
    <source>
        <dbReference type="PROSITE-ProRule" id="PRU00221"/>
    </source>
</evidence>
<gene>
    <name evidence="6" type="ORF">P8C59_004380</name>
</gene>
<dbReference type="InterPro" id="IPR001680">
    <property type="entry name" value="WD40_rpt"/>
</dbReference>